<comment type="cofactor">
    <cofactor evidence="1">
        <name>Ca(2+)</name>
        <dbReference type="ChEBI" id="CHEBI:29108"/>
    </cofactor>
</comment>
<dbReference type="PANTHER" id="PTHR42693:SF42">
    <property type="entry name" value="ARYLSULFATASE G"/>
    <property type="match status" value="1"/>
</dbReference>
<dbReference type="RefSeq" id="WP_048643375.1">
    <property type="nucleotide sequence ID" value="NZ_CP012040.1"/>
</dbReference>
<dbReference type="Gene3D" id="3.30.1120.10">
    <property type="match status" value="1"/>
</dbReference>
<evidence type="ECO:0000256" key="3">
    <source>
        <dbReference type="ARBA" id="ARBA00022723"/>
    </source>
</evidence>
<dbReference type="InterPro" id="IPR000917">
    <property type="entry name" value="Sulfatase_N"/>
</dbReference>
<name>A0A0H4PXW4_9BACT</name>
<evidence type="ECO:0000256" key="1">
    <source>
        <dbReference type="ARBA" id="ARBA00001913"/>
    </source>
</evidence>
<dbReference type="GO" id="GO:0004065">
    <property type="term" value="F:arylsulfatase activity"/>
    <property type="evidence" value="ECO:0007669"/>
    <property type="project" value="TreeGrafter"/>
</dbReference>
<dbReference type="Pfam" id="PF00884">
    <property type="entry name" value="Sulfatase"/>
    <property type="match status" value="1"/>
</dbReference>
<evidence type="ECO:0000313" key="8">
    <source>
        <dbReference type="EMBL" id="AKP53252.1"/>
    </source>
</evidence>
<sequence length="526" mass="58874">MLNRKNIFINSLSLMILGLFSCTSEEVEKAPNVVFILVDDMGYADLGYAGSPFYETPNIDKLASESYQFTNGYSGSRVCSPARATIMTGQFTASHGITDWIGAKTGETWREHKRHDPMLPATYQYHLPKESTTIAEAFKANGYKTFYAGKWHLGDEGSYPEDHGFDENVGGWDKGSPAGGFFSPYKNPKLKDGPDGENLTLRLANEVAHFIERSKDEPFLAFLSFYAVHAPVQTSREKWEKYRDKAEAMGIADHGFEMGDKLPYRIVQDNPNYAGLVEYVDDAVGIVMKQLESLGLAENTIVVFTSDNGGVVAGDAFATANLLVKGGKGHHWEGGIRVPYLIKVPGTQPQAPIDYPVVGADFLPTLVDLISGDVDFSQEVEGTSLKPIFEGDKLDERAIFWHYPHYGNQGGVPSAMVRQGEWKLIRYFEDGHEELYHITEDAFEENELSAAHPDKKEALSTLLGNYLEGKAVLMPTPDQEFDKALFQKRIHQMENELMPRLEKQRLDFLDKDWQPNADWWGSEPAN</sequence>
<dbReference type="Proteomes" id="UP000036520">
    <property type="component" value="Chromosome"/>
</dbReference>
<dbReference type="InterPro" id="IPR024607">
    <property type="entry name" value="Sulfatase_CS"/>
</dbReference>
<keyword evidence="5" id="KW-0378">Hydrolase</keyword>
<dbReference type="PANTHER" id="PTHR42693">
    <property type="entry name" value="ARYLSULFATASE FAMILY MEMBER"/>
    <property type="match status" value="1"/>
</dbReference>
<dbReference type="PATRIC" id="fig|320787.5.peg.4254"/>
<protein>
    <submittedName>
        <fullName evidence="8">Sulfatase</fullName>
    </submittedName>
</protein>
<keyword evidence="6" id="KW-0106">Calcium</keyword>
<feature type="domain" description="Sulfatase N-terminal" evidence="7">
    <location>
        <begin position="31"/>
        <end position="370"/>
    </location>
</feature>
<evidence type="ECO:0000256" key="5">
    <source>
        <dbReference type="ARBA" id="ARBA00022801"/>
    </source>
</evidence>
<dbReference type="Gene3D" id="3.40.720.10">
    <property type="entry name" value="Alkaline Phosphatase, subunit A"/>
    <property type="match status" value="1"/>
</dbReference>
<gene>
    <name evidence="8" type="ORF">CA2015_3887</name>
</gene>
<keyword evidence="9" id="KW-1185">Reference proteome</keyword>
<keyword evidence="4" id="KW-0732">Signal</keyword>
<dbReference type="InterPro" id="IPR050738">
    <property type="entry name" value="Sulfatase"/>
</dbReference>
<dbReference type="SUPFAM" id="SSF53649">
    <property type="entry name" value="Alkaline phosphatase-like"/>
    <property type="match status" value="1"/>
</dbReference>
<reference evidence="8 9" key="1">
    <citation type="submission" date="2015-07" db="EMBL/GenBank/DDBJ databases">
        <authorList>
            <person name="Kim K.M."/>
        </authorList>
    </citation>
    <scope>NUCLEOTIDE SEQUENCE [LARGE SCALE GENOMIC DNA]</scope>
    <source>
        <strain evidence="8 9">KCTC 12363</strain>
    </source>
</reference>
<dbReference type="AlphaFoldDB" id="A0A0H4PXW4"/>
<keyword evidence="3" id="KW-0479">Metal-binding</keyword>
<dbReference type="CDD" id="cd16144">
    <property type="entry name" value="ARS_like"/>
    <property type="match status" value="1"/>
</dbReference>
<dbReference type="PROSITE" id="PS51257">
    <property type="entry name" value="PROKAR_LIPOPROTEIN"/>
    <property type="match status" value="1"/>
</dbReference>
<evidence type="ECO:0000259" key="7">
    <source>
        <dbReference type="Pfam" id="PF00884"/>
    </source>
</evidence>
<accession>A0A0H4PXW4</accession>
<dbReference type="EMBL" id="CP012040">
    <property type="protein sequence ID" value="AKP53252.1"/>
    <property type="molecule type" value="Genomic_DNA"/>
</dbReference>
<dbReference type="OrthoDB" id="9764377at2"/>
<organism evidence="8 9">
    <name type="scientific">Cyclobacterium amurskyense</name>
    <dbReference type="NCBI Taxonomy" id="320787"/>
    <lineage>
        <taxon>Bacteria</taxon>
        <taxon>Pseudomonadati</taxon>
        <taxon>Bacteroidota</taxon>
        <taxon>Cytophagia</taxon>
        <taxon>Cytophagales</taxon>
        <taxon>Cyclobacteriaceae</taxon>
        <taxon>Cyclobacterium</taxon>
    </lineage>
</organism>
<evidence type="ECO:0000313" key="9">
    <source>
        <dbReference type="Proteomes" id="UP000036520"/>
    </source>
</evidence>
<dbReference type="InterPro" id="IPR017850">
    <property type="entry name" value="Alkaline_phosphatase_core_sf"/>
</dbReference>
<dbReference type="PROSITE" id="PS00149">
    <property type="entry name" value="SULFATASE_2"/>
    <property type="match status" value="1"/>
</dbReference>
<dbReference type="KEGG" id="camu:CA2015_3887"/>
<evidence type="ECO:0000256" key="6">
    <source>
        <dbReference type="ARBA" id="ARBA00022837"/>
    </source>
</evidence>
<dbReference type="GO" id="GO:0046872">
    <property type="term" value="F:metal ion binding"/>
    <property type="evidence" value="ECO:0007669"/>
    <property type="project" value="UniProtKB-KW"/>
</dbReference>
<evidence type="ECO:0000256" key="4">
    <source>
        <dbReference type="ARBA" id="ARBA00022729"/>
    </source>
</evidence>
<evidence type="ECO:0000256" key="2">
    <source>
        <dbReference type="ARBA" id="ARBA00008779"/>
    </source>
</evidence>
<dbReference type="STRING" id="320787.CA2015_3887"/>
<proteinExistence type="inferred from homology"/>
<comment type="similarity">
    <text evidence="2">Belongs to the sulfatase family.</text>
</comment>